<dbReference type="Proteomes" id="UP000013261">
    <property type="component" value="Unassembled WGS sequence"/>
</dbReference>
<comment type="caution">
    <text evidence="1">The sequence shown here is derived from an EMBL/GenBank/DDBJ whole genome shotgun (WGS) entry which is preliminary data.</text>
</comment>
<dbReference type="AlphaFoldDB" id="N9LM83"/>
<organism evidence="1 2">
    <name type="scientific">Acinetobacter dispersus</name>
    <dbReference type="NCBI Taxonomy" id="70348"/>
    <lineage>
        <taxon>Bacteria</taxon>
        <taxon>Pseudomonadati</taxon>
        <taxon>Pseudomonadota</taxon>
        <taxon>Gammaproteobacteria</taxon>
        <taxon>Moraxellales</taxon>
        <taxon>Moraxellaceae</taxon>
        <taxon>Acinetobacter</taxon>
    </lineage>
</organism>
<reference evidence="1 2" key="1">
    <citation type="submission" date="2013-02" db="EMBL/GenBank/DDBJ databases">
        <title>The Genome Sequence of Acinetobacter sp. ANC 4105.</title>
        <authorList>
            <consortium name="The Broad Institute Genome Sequencing Platform"/>
            <consortium name="The Broad Institute Genome Sequencing Center for Infectious Disease"/>
            <person name="Cerqueira G."/>
            <person name="Feldgarden M."/>
            <person name="Courvalin P."/>
            <person name="Perichon B."/>
            <person name="Grillot-Courvalin C."/>
            <person name="Clermont D."/>
            <person name="Rocha E."/>
            <person name="Yoon E.-J."/>
            <person name="Nemec A."/>
            <person name="Walker B."/>
            <person name="Young S.K."/>
            <person name="Zeng Q."/>
            <person name="Gargeya S."/>
            <person name="Fitzgerald M."/>
            <person name="Haas B."/>
            <person name="Abouelleil A."/>
            <person name="Alvarado L."/>
            <person name="Arachchi H.M."/>
            <person name="Berlin A.M."/>
            <person name="Chapman S.B."/>
            <person name="Dewar J."/>
            <person name="Goldberg J."/>
            <person name="Griggs A."/>
            <person name="Gujja S."/>
            <person name="Hansen M."/>
            <person name="Howarth C."/>
            <person name="Imamovic A."/>
            <person name="Larimer J."/>
            <person name="McCowan C."/>
            <person name="Murphy C."/>
            <person name="Neiman D."/>
            <person name="Pearson M."/>
            <person name="Priest M."/>
            <person name="Roberts A."/>
            <person name="Saif S."/>
            <person name="Shea T."/>
            <person name="Sisk P."/>
            <person name="Sykes S."/>
            <person name="Wortman J."/>
            <person name="Nusbaum C."/>
            <person name="Birren B."/>
        </authorList>
    </citation>
    <scope>NUCLEOTIDE SEQUENCE [LARGE SCALE GENOMIC DNA]</scope>
    <source>
        <strain evidence="1 2">ANC 4105</strain>
    </source>
</reference>
<evidence type="ECO:0000313" key="2">
    <source>
        <dbReference type="Proteomes" id="UP000013261"/>
    </source>
</evidence>
<dbReference type="eggNOG" id="ENOG5031S7E">
    <property type="taxonomic scope" value="Bacteria"/>
</dbReference>
<name>N9LM83_9GAMM</name>
<sequence>MKFNYSTITRILEVFGHHMTHIFENVNESEIPALIDNAKFKESI</sequence>
<accession>N9LM83</accession>
<keyword evidence="2" id="KW-1185">Reference proteome</keyword>
<dbReference type="HOGENOM" id="CLU_216673_0_0_6"/>
<evidence type="ECO:0000313" key="1">
    <source>
        <dbReference type="EMBL" id="ENW97377.1"/>
    </source>
</evidence>
<proteinExistence type="predicted"/>
<protein>
    <submittedName>
        <fullName evidence="1">Uncharacterized protein</fullName>
    </submittedName>
</protein>
<gene>
    <name evidence="1" type="ORF">F904_00215</name>
</gene>
<dbReference type="EMBL" id="APRL01000001">
    <property type="protein sequence ID" value="ENW97377.1"/>
    <property type="molecule type" value="Genomic_DNA"/>
</dbReference>